<sequence length="351" mass="37858">MYTLTTTDEHHFGSDVYVLDLVRTAAGGLASISSDQKLSLLEPRSLSNGPVSSFQTDHGNLTTLRLFGDNVVCTAGENGNVGVWDLRAGAQVVQFATSEAPLASMACSPETQTIAVGTELHNHEASILLWYERLVPFPLVVNVHVLTQSYLRDVRSAPVQKAAYHDLHSDDITTLTYHPSNPNVLLSGSTDGLVSVHDTSIADEDELTVQTLNLNASIHRAGFLGPSLVYALSHDERFAIYDISEAQGSGDAIRDFGDLRRDTESQYVADIVPKNDGSGAIVGAGAQDKQTFKLMFLTNDQGSWEVNSGNSVGLPGAHGEEIVRAYCFFDESQMVFTGGEDGKVKAWRPGN</sequence>
<comment type="caution">
    <text evidence="3">The sequence shown here is derived from an EMBL/GenBank/DDBJ whole genome shotgun (WGS) entry which is preliminary data.</text>
</comment>
<proteinExistence type="predicted"/>
<accession>A0AA35M4M8</accession>
<organism evidence="3 4">
    <name type="scientific">Clonostachys chloroleuca</name>
    <dbReference type="NCBI Taxonomy" id="1926264"/>
    <lineage>
        <taxon>Eukaryota</taxon>
        <taxon>Fungi</taxon>
        <taxon>Dikarya</taxon>
        <taxon>Ascomycota</taxon>
        <taxon>Pezizomycotina</taxon>
        <taxon>Sordariomycetes</taxon>
        <taxon>Hypocreomycetidae</taxon>
        <taxon>Hypocreales</taxon>
        <taxon>Bionectriaceae</taxon>
        <taxon>Clonostachys</taxon>
    </lineage>
</organism>
<dbReference type="Proteomes" id="UP001160390">
    <property type="component" value="Unassembled WGS sequence"/>
</dbReference>
<dbReference type="InterPro" id="IPR001680">
    <property type="entry name" value="WD40_rpt"/>
</dbReference>
<evidence type="ECO:0000313" key="3">
    <source>
        <dbReference type="EMBL" id="CAI6090430.1"/>
    </source>
</evidence>
<dbReference type="EMBL" id="CABFNP030001012">
    <property type="protein sequence ID" value="CAI6090430.1"/>
    <property type="molecule type" value="Genomic_DNA"/>
</dbReference>
<keyword evidence="4" id="KW-1185">Reference proteome</keyword>
<evidence type="ECO:0000256" key="1">
    <source>
        <dbReference type="ARBA" id="ARBA00022574"/>
    </source>
</evidence>
<name>A0AA35M4M8_9HYPO</name>
<keyword evidence="2" id="KW-0677">Repeat</keyword>
<dbReference type="InterPro" id="IPR036322">
    <property type="entry name" value="WD40_repeat_dom_sf"/>
</dbReference>
<gene>
    <name evidence="3" type="ORF">CCHLO57077_00002035</name>
</gene>
<protein>
    <submittedName>
        <fullName evidence="3">Uncharacterized protein</fullName>
    </submittedName>
</protein>
<dbReference type="SMART" id="SM00320">
    <property type="entry name" value="WD40"/>
    <property type="match status" value="3"/>
</dbReference>
<dbReference type="SUPFAM" id="SSF50978">
    <property type="entry name" value="WD40 repeat-like"/>
    <property type="match status" value="1"/>
</dbReference>
<dbReference type="AlphaFoldDB" id="A0AA35M4M8"/>
<evidence type="ECO:0000313" key="4">
    <source>
        <dbReference type="Proteomes" id="UP001160390"/>
    </source>
</evidence>
<evidence type="ECO:0000256" key="2">
    <source>
        <dbReference type="ARBA" id="ARBA00022737"/>
    </source>
</evidence>
<dbReference type="InterPro" id="IPR039328">
    <property type="entry name" value="WDR89"/>
</dbReference>
<dbReference type="InterPro" id="IPR015943">
    <property type="entry name" value="WD40/YVTN_repeat-like_dom_sf"/>
</dbReference>
<dbReference type="Gene3D" id="2.130.10.10">
    <property type="entry name" value="YVTN repeat-like/Quinoprotein amine dehydrogenase"/>
    <property type="match status" value="2"/>
</dbReference>
<keyword evidence="1" id="KW-0853">WD repeat</keyword>
<dbReference type="PANTHER" id="PTHR22889:SF0">
    <property type="entry name" value="WD REPEAT-CONTAINING PROTEIN 89"/>
    <property type="match status" value="1"/>
</dbReference>
<dbReference type="Pfam" id="PF00400">
    <property type="entry name" value="WD40"/>
    <property type="match status" value="2"/>
</dbReference>
<reference evidence="3" key="1">
    <citation type="submission" date="2023-01" db="EMBL/GenBank/DDBJ databases">
        <authorList>
            <person name="Piombo E."/>
        </authorList>
    </citation>
    <scope>NUCLEOTIDE SEQUENCE</scope>
</reference>
<dbReference type="PANTHER" id="PTHR22889">
    <property type="entry name" value="WD REPEAT-CONTAINING PROTEIN 89"/>
    <property type="match status" value="1"/>
</dbReference>